<evidence type="ECO:0000313" key="11">
    <source>
        <dbReference type="EMBL" id="TIB36024.1"/>
    </source>
</evidence>
<comment type="subcellular location">
    <subcellularLocation>
        <location evidence="2 9">Mitochondrion inner membrane</location>
        <topology evidence="2 9">Single-pass membrane protein</topology>
    </subcellularLocation>
</comment>
<evidence type="ECO:0000256" key="5">
    <source>
        <dbReference type="ARBA" id="ARBA00022792"/>
    </source>
</evidence>
<dbReference type="InterPro" id="IPR007512">
    <property type="entry name" value="Mic10"/>
</dbReference>
<dbReference type="EMBL" id="SPOF01000034">
    <property type="protein sequence ID" value="TIB10030.1"/>
    <property type="molecule type" value="Genomic_DNA"/>
</dbReference>
<keyword evidence="5 9" id="KW-0999">Mitochondrion inner membrane</keyword>
<evidence type="ECO:0000313" key="13">
    <source>
        <dbReference type="Proteomes" id="UP000310689"/>
    </source>
</evidence>
<evidence type="ECO:0000313" key="12">
    <source>
        <dbReference type="Proteomes" id="UP000306954"/>
    </source>
</evidence>
<dbReference type="AlphaFoldDB" id="A0A4T0I383"/>
<accession>A0A4T0I383</accession>
<dbReference type="OMA" id="SNCRHDL"/>
<reference evidence="12 13" key="1">
    <citation type="submission" date="2019-03" db="EMBL/GenBank/DDBJ databases">
        <title>Sequencing 23 genomes of Wallemia ichthyophaga.</title>
        <authorList>
            <person name="Gostincar C."/>
        </authorList>
    </citation>
    <scope>NUCLEOTIDE SEQUENCE [LARGE SCALE GENOMIC DNA]</scope>
    <source>
        <strain evidence="11 13">EXF-6200</strain>
        <strain evidence="10 12">EXF-8621</strain>
    </source>
</reference>
<dbReference type="EMBL" id="SPOI01000137">
    <property type="protein sequence ID" value="TIB36024.1"/>
    <property type="molecule type" value="Genomic_DNA"/>
</dbReference>
<evidence type="ECO:0000313" key="10">
    <source>
        <dbReference type="EMBL" id="TIB10030.1"/>
    </source>
</evidence>
<sequence length="84" mass="8979">MASTSENKISNLTDKCVANFAVKAAAGLGVGVLTSAIIFKRRTWPITLFTGFGAGYAYSDCNRLFNPLAVPGLKIQQPDQADQK</sequence>
<dbReference type="Proteomes" id="UP000310689">
    <property type="component" value="Unassembled WGS sequence"/>
</dbReference>
<dbReference type="PANTHER" id="PTHR21304">
    <property type="entry name" value="MICOS COMPLEX SUBUNIT MIC10"/>
    <property type="match status" value="1"/>
</dbReference>
<comment type="similarity">
    <text evidence="3 9">Belongs to the MICOS complex subunit Mic10 family.</text>
</comment>
<dbReference type="OrthoDB" id="1916310at2759"/>
<keyword evidence="6 9" id="KW-1133">Transmembrane helix</keyword>
<name>A0A4T0I383_WALIC</name>
<dbReference type="PANTHER" id="PTHR21304:SF0">
    <property type="entry name" value="MICOS COMPLEX SUBUNIT MIC10"/>
    <property type="match status" value="1"/>
</dbReference>
<evidence type="ECO:0000256" key="3">
    <source>
        <dbReference type="ARBA" id="ARBA00006792"/>
    </source>
</evidence>
<evidence type="ECO:0000256" key="9">
    <source>
        <dbReference type="RuleBase" id="RU363011"/>
    </source>
</evidence>
<keyword evidence="8 9" id="KW-0472">Membrane</keyword>
<feature type="transmembrane region" description="Helical" evidence="9">
    <location>
        <begin position="20"/>
        <end position="39"/>
    </location>
</feature>
<comment type="caution">
    <text evidence="10">The sequence shown here is derived from an EMBL/GenBank/DDBJ whole genome shotgun (WGS) entry which is preliminary data.</text>
</comment>
<evidence type="ECO:0000256" key="1">
    <source>
        <dbReference type="ARBA" id="ARBA00002689"/>
    </source>
</evidence>
<comment type="subunit">
    <text evidence="9">Component of the mitochondrial contact site and cristae organizing system (MICOS) complex.</text>
</comment>
<proteinExistence type="inferred from homology"/>
<evidence type="ECO:0000256" key="4">
    <source>
        <dbReference type="ARBA" id="ARBA00022692"/>
    </source>
</evidence>
<gene>
    <name evidence="11" type="ORF">E3P86_02580</name>
    <name evidence="10" type="ORF">E3P90_02986</name>
</gene>
<protein>
    <recommendedName>
        <fullName evidence="9">MICOS complex subunit MIC10</fullName>
    </recommendedName>
</protein>
<dbReference type="GO" id="GO:0061617">
    <property type="term" value="C:MICOS complex"/>
    <property type="evidence" value="ECO:0007669"/>
    <property type="project" value="UniProtKB-UniRule"/>
</dbReference>
<organism evidence="10 12">
    <name type="scientific">Wallemia ichthyophaga</name>
    <dbReference type="NCBI Taxonomy" id="245174"/>
    <lineage>
        <taxon>Eukaryota</taxon>
        <taxon>Fungi</taxon>
        <taxon>Dikarya</taxon>
        <taxon>Basidiomycota</taxon>
        <taxon>Wallemiomycotina</taxon>
        <taxon>Wallemiomycetes</taxon>
        <taxon>Wallemiales</taxon>
        <taxon>Wallemiaceae</taxon>
        <taxon>Wallemia</taxon>
    </lineage>
</organism>
<evidence type="ECO:0000256" key="7">
    <source>
        <dbReference type="ARBA" id="ARBA00023128"/>
    </source>
</evidence>
<evidence type="ECO:0000256" key="6">
    <source>
        <dbReference type="ARBA" id="ARBA00022989"/>
    </source>
</evidence>
<evidence type="ECO:0000256" key="2">
    <source>
        <dbReference type="ARBA" id="ARBA00004434"/>
    </source>
</evidence>
<comment type="function">
    <text evidence="1 9">Component of the MICOS complex, a large protein complex of the mitochondrial inner membrane that plays crucial roles in the maintenance of crista junctions, inner membrane architecture, and formation of contact sites to the outer membrane.</text>
</comment>
<keyword evidence="4 9" id="KW-0812">Transmembrane</keyword>
<dbReference type="Proteomes" id="UP000306954">
    <property type="component" value="Unassembled WGS sequence"/>
</dbReference>
<keyword evidence="7 9" id="KW-0496">Mitochondrion</keyword>
<dbReference type="Pfam" id="PF04418">
    <property type="entry name" value="DUF543"/>
    <property type="match status" value="1"/>
</dbReference>
<evidence type="ECO:0000256" key="8">
    <source>
        <dbReference type="ARBA" id="ARBA00023136"/>
    </source>
</evidence>